<dbReference type="InterPro" id="IPR001611">
    <property type="entry name" value="Leu-rich_rpt"/>
</dbReference>
<organism evidence="3 4">
    <name type="scientific">Heligmosomoides polygyrus</name>
    <name type="common">Parasitic roundworm</name>
    <dbReference type="NCBI Taxonomy" id="6339"/>
    <lineage>
        <taxon>Eukaryota</taxon>
        <taxon>Metazoa</taxon>
        <taxon>Ecdysozoa</taxon>
        <taxon>Nematoda</taxon>
        <taxon>Chromadorea</taxon>
        <taxon>Rhabditida</taxon>
        <taxon>Rhabditina</taxon>
        <taxon>Rhabditomorpha</taxon>
        <taxon>Strongyloidea</taxon>
        <taxon>Heligmosomidae</taxon>
        <taxon>Heligmosomoides</taxon>
    </lineage>
</organism>
<dbReference type="InterPro" id="IPR032675">
    <property type="entry name" value="LRR_dom_sf"/>
</dbReference>
<dbReference type="InterPro" id="IPR050216">
    <property type="entry name" value="LRR_domain-containing"/>
</dbReference>
<keyword evidence="2" id="KW-0677">Repeat</keyword>
<evidence type="ECO:0000256" key="1">
    <source>
        <dbReference type="ARBA" id="ARBA00022614"/>
    </source>
</evidence>
<evidence type="ECO:0000256" key="2">
    <source>
        <dbReference type="ARBA" id="ARBA00022737"/>
    </source>
</evidence>
<accession>A0A183GNI3</accession>
<proteinExistence type="predicted"/>
<dbReference type="PROSITE" id="PS51450">
    <property type="entry name" value="LRR"/>
    <property type="match status" value="1"/>
</dbReference>
<protein>
    <submittedName>
        <fullName evidence="4">LRRcap domain-containing protein</fullName>
    </submittedName>
</protein>
<dbReference type="Proteomes" id="UP000050761">
    <property type="component" value="Unassembled WGS sequence"/>
</dbReference>
<dbReference type="GO" id="GO:0005737">
    <property type="term" value="C:cytoplasm"/>
    <property type="evidence" value="ECO:0007669"/>
    <property type="project" value="TreeGrafter"/>
</dbReference>
<dbReference type="PANTHER" id="PTHR48051">
    <property type="match status" value="1"/>
</dbReference>
<name>A0A183GNI3_HELPZ</name>
<keyword evidence="1" id="KW-0433">Leucine-rich repeat</keyword>
<evidence type="ECO:0000313" key="3">
    <source>
        <dbReference type="Proteomes" id="UP000050761"/>
    </source>
</evidence>
<dbReference type="PANTHER" id="PTHR48051:SF1">
    <property type="entry name" value="RAS SUPPRESSOR PROTEIN 1"/>
    <property type="match status" value="1"/>
</dbReference>
<keyword evidence="3" id="KW-1185">Reference proteome</keyword>
<dbReference type="Pfam" id="PF13855">
    <property type="entry name" value="LRR_8"/>
    <property type="match status" value="1"/>
</dbReference>
<sequence length="146" mass="16376">LYITDAIYLILKECEITKVSLRNNSLKKFPKKMITKFPNLTTVLLNIEGNEIEEFPTEFEECTSMKGLNAANNKLTSVPDGIFSMKQLAILDLSGNMIEDIDADRLYNSCPSLVQLNMSGNPISDEAKQRLCSSLLKPAKMKLKLD</sequence>
<dbReference type="WBParaSite" id="HPBE_0002425301-mRNA-1">
    <property type="protein sequence ID" value="HPBE_0002425301-mRNA-1"/>
    <property type="gene ID" value="HPBE_0002425301"/>
</dbReference>
<evidence type="ECO:0000313" key="4">
    <source>
        <dbReference type="WBParaSite" id="HPBE_0002425301-mRNA-1"/>
    </source>
</evidence>
<dbReference type="Gene3D" id="3.80.10.10">
    <property type="entry name" value="Ribonuclease Inhibitor"/>
    <property type="match status" value="1"/>
</dbReference>
<reference evidence="4" key="1">
    <citation type="submission" date="2019-09" db="UniProtKB">
        <authorList>
            <consortium name="WormBaseParasite"/>
        </authorList>
    </citation>
    <scope>IDENTIFICATION</scope>
</reference>
<dbReference type="AlphaFoldDB" id="A0A183GNI3"/>
<dbReference type="SUPFAM" id="SSF52075">
    <property type="entry name" value="Outer arm dynein light chain 1"/>
    <property type="match status" value="1"/>
</dbReference>